<dbReference type="PANTHER" id="PTHR21089:SF1">
    <property type="entry name" value="BIFUNCTIONAL 3-DEHYDROQUINATE DEHYDRATASE_SHIKIMATE DEHYDROGENASE, CHLOROPLASTIC"/>
    <property type="match status" value="1"/>
</dbReference>
<dbReference type="InterPro" id="IPR041121">
    <property type="entry name" value="SDH_C"/>
</dbReference>
<evidence type="ECO:0000256" key="2">
    <source>
        <dbReference type="ARBA" id="ARBA00012962"/>
    </source>
</evidence>
<feature type="binding site" evidence="8">
    <location>
        <begin position="26"/>
        <end position="28"/>
    </location>
    <ligand>
        <name>shikimate</name>
        <dbReference type="ChEBI" id="CHEBI:36208"/>
    </ligand>
</feature>
<dbReference type="InterPro" id="IPR013708">
    <property type="entry name" value="Shikimate_DH-bd_N"/>
</dbReference>
<feature type="binding site" evidence="8">
    <location>
        <position position="263"/>
    </location>
    <ligand>
        <name>shikimate</name>
        <dbReference type="ChEBI" id="CHEBI:36208"/>
    </ligand>
</feature>
<dbReference type="InterPro" id="IPR022893">
    <property type="entry name" value="Shikimate_DH_fam"/>
</dbReference>
<keyword evidence="6 8" id="KW-0057">Aromatic amino acid biosynthesis</keyword>
<feature type="binding site" evidence="8">
    <location>
        <position position="256"/>
    </location>
    <ligand>
        <name>NADP(+)</name>
        <dbReference type="ChEBI" id="CHEBI:58349"/>
    </ligand>
</feature>
<feature type="domain" description="Shikimate dehydrogenase substrate binding N-terminal" evidence="10">
    <location>
        <begin position="18"/>
        <end position="100"/>
    </location>
</feature>
<dbReference type="RefSeq" id="WP_273595319.1">
    <property type="nucleotide sequence ID" value="NZ_JAQQXS010000002.1"/>
</dbReference>
<dbReference type="NCBIfam" id="TIGR00507">
    <property type="entry name" value="aroE"/>
    <property type="match status" value="1"/>
</dbReference>
<comment type="similarity">
    <text evidence="8">Belongs to the shikimate dehydrogenase family.</text>
</comment>
<organism evidence="12 13">
    <name type="scientific">Roseateles koreensis</name>
    <dbReference type="NCBI Taxonomy" id="2987526"/>
    <lineage>
        <taxon>Bacteria</taxon>
        <taxon>Pseudomonadati</taxon>
        <taxon>Pseudomonadota</taxon>
        <taxon>Betaproteobacteria</taxon>
        <taxon>Burkholderiales</taxon>
        <taxon>Sphaerotilaceae</taxon>
        <taxon>Roseateles</taxon>
    </lineage>
</organism>
<dbReference type="Proteomes" id="UP001219862">
    <property type="component" value="Unassembled WGS sequence"/>
</dbReference>
<comment type="function">
    <text evidence="8">Involved in the biosynthesis of the chorismate, which leads to the biosynthesis of aromatic amino acids. Catalyzes the reversible NADPH linked reduction of 3-dehydroshikimate (DHSA) to yield shikimate (SA).</text>
</comment>
<dbReference type="Gene3D" id="3.40.50.720">
    <property type="entry name" value="NAD(P)-binding Rossmann-like Domain"/>
    <property type="match status" value="1"/>
</dbReference>
<keyword evidence="4 8" id="KW-0521">NADP</keyword>
<protein>
    <recommendedName>
        <fullName evidence="2 8">Shikimate dehydrogenase (NADP(+))</fullName>
        <shortName evidence="8">SDH</shortName>
        <ecNumber evidence="2 8">1.1.1.25</ecNumber>
    </recommendedName>
</protein>
<feature type="domain" description="Quinate/shikimate 5-dehydrogenase/glutamyl-tRNA reductase" evidence="9">
    <location>
        <begin position="130"/>
        <end position="211"/>
    </location>
</feature>
<dbReference type="HAMAP" id="MF_00222">
    <property type="entry name" value="Shikimate_DH_AroE"/>
    <property type="match status" value="1"/>
</dbReference>
<feature type="binding site" evidence="8">
    <location>
        <position position="98"/>
    </location>
    <ligand>
        <name>shikimate</name>
        <dbReference type="ChEBI" id="CHEBI:36208"/>
    </ligand>
</feature>
<dbReference type="SUPFAM" id="SSF53223">
    <property type="entry name" value="Aminoacid dehydrogenase-like, N-terminal domain"/>
    <property type="match status" value="1"/>
</dbReference>
<keyword evidence="13" id="KW-1185">Reference proteome</keyword>
<comment type="caution">
    <text evidence="12">The sequence shown here is derived from an EMBL/GenBank/DDBJ whole genome shotgun (WGS) entry which is preliminary data.</text>
</comment>
<dbReference type="InterPro" id="IPR006151">
    <property type="entry name" value="Shikm_DH/Glu-tRNA_Rdtase"/>
</dbReference>
<dbReference type="NCBIfam" id="NF001310">
    <property type="entry name" value="PRK00258.1-2"/>
    <property type="match status" value="1"/>
</dbReference>
<accession>A0ABT5KMV4</accession>
<feature type="active site" description="Proton acceptor" evidence="8">
    <location>
        <position position="77"/>
    </location>
</feature>
<evidence type="ECO:0000256" key="3">
    <source>
        <dbReference type="ARBA" id="ARBA00022605"/>
    </source>
</evidence>
<gene>
    <name evidence="8 12" type="primary">aroE</name>
    <name evidence="12" type="ORF">PRZ01_03255</name>
</gene>
<evidence type="ECO:0000259" key="9">
    <source>
        <dbReference type="Pfam" id="PF01488"/>
    </source>
</evidence>
<feature type="binding site" evidence="8">
    <location>
        <position position="235"/>
    </location>
    <ligand>
        <name>shikimate</name>
        <dbReference type="ChEBI" id="CHEBI:36208"/>
    </ligand>
</feature>
<dbReference type="InterPro" id="IPR011342">
    <property type="entry name" value="Shikimate_DH"/>
</dbReference>
<feature type="binding site" evidence="8">
    <location>
        <position position="73"/>
    </location>
    <ligand>
        <name>shikimate</name>
        <dbReference type="ChEBI" id="CHEBI:36208"/>
    </ligand>
</feature>
<dbReference type="PANTHER" id="PTHR21089">
    <property type="entry name" value="SHIKIMATE DEHYDROGENASE"/>
    <property type="match status" value="1"/>
</dbReference>
<dbReference type="InterPro" id="IPR046346">
    <property type="entry name" value="Aminoacid_DH-like_N_sf"/>
</dbReference>
<comment type="subunit">
    <text evidence="8">Homodimer.</text>
</comment>
<evidence type="ECO:0000256" key="6">
    <source>
        <dbReference type="ARBA" id="ARBA00023141"/>
    </source>
</evidence>
<comment type="pathway">
    <text evidence="1 8">Metabolic intermediate biosynthesis; chorismate biosynthesis; chorismate from D-erythrose 4-phosphate and phosphoenolpyruvate: step 4/7.</text>
</comment>
<keyword evidence="3 8" id="KW-0028">Amino-acid biosynthesis</keyword>
<dbReference type="GO" id="GO:0004764">
    <property type="term" value="F:shikimate 3-dehydrogenase (NADP+) activity"/>
    <property type="evidence" value="ECO:0007669"/>
    <property type="project" value="UniProtKB-EC"/>
</dbReference>
<keyword evidence="5 8" id="KW-0560">Oxidoreductase</keyword>
<evidence type="ECO:0000259" key="10">
    <source>
        <dbReference type="Pfam" id="PF08501"/>
    </source>
</evidence>
<dbReference type="Pfam" id="PF01488">
    <property type="entry name" value="Shikimate_DH"/>
    <property type="match status" value="1"/>
</dbReference>
<feature type="domain" description="SDH C-terminal" evidence="11">
    <location>
        <begin position="256"/>
        <end position="286"/>
    </location>
</feature>
<evidence type="ECO:0000256" key="5">
    <source>
        <dbReference type="ARBA" id="ARBA00023002"/>
    </source>
</evidence>
<name>A0ABT5KMV4_9BURK</name>
<dbReference type="InterPro" id="IPR036291">
    <property type="entry name" value="NAD(P)-bd_dom_sf"/>
</dbReference>
<feature type="binding site" evidence="8">
    <location>
        <position position="116"/>
    </location>
    <ligand>
        <name>shikimate</name>
        <dbReference type="ChEBI" id="CHEBI:36208"/>
    </ligand>
</feature>
<evidence type="ECO:0000256" key="1">
    <source>
        <dbReference type="ARBA" id="ARBA00004871"/>
    </source>
</evidence>
<dbReference type="Gene3D" id="3.40.50.10860">
    <property type="entry name" value="Leucine Dehydrogenase, chain A, domain 1"/>
    <property type="match status" value="1"/>
</dbReference>
<dbReference type="SUPFAM" id="SSF51735">
    <property type="entry name" value="NAD(P)-binding Rossmann-fold domains"/>
    <property type="match status" value="1"/>
</dbReference>
<evidence type="ECO:0000256" key="4">
    <source>
        <dbReference type="ARBA" id="ARBA00022857"/>
    </source>
</evidence>
<proteinExistence type="inferred from homology"/>
<feature type="binding site" evidence="8">
    <location>
        <position position="89"/>
    </location>
    <ligand>
        <name>NADP(+)</name>
        <dbReference type="ChEBI" id="CHEBI:58349"/>
    </ligand>
</feature>
<evidence type="ECO:0000259" key="11">
    <source>
        <dbReference type="Pfam" id="PF18317"/>
    </source>
</evidence>
<comment type="catalytic activity">
    <reaction evidence="7 8">
        <text>shikimate + NADP(+) = 3-dehydroshikimate + NADPH + H(+)</text>
        <dbReference type="Rhea" id="RHEA:17737"/>
        <dbReference type="ChEBI" id="CHEBI:15378"/>
        <dbReference type="ChEBI" id="CHEBI:16630"/>
        <dbReference type="ChEBI" id="CHEBI:36208"/>
        <dbReference type="ChEBI" id="CHEBI:57783"/>
        <dbReference type="ChEBI" id="CHEBI:58349"/>
        <dbReference type="EC" id="1.1.1.25"/>
    </reaction>
</comment>
<dbReference type="EMBL" id="JAQQXS010000002">
    <property type="protein sequence ID" value="MDC8784209.1"/>
    <property type="molecule type" value="Genomic_DNA"/>
</dbReference>
<evidence type="ECO:0000313" key="13">
    <source>
        <dbReference type="Proteomes" id="UP001219862"/>
    </source>
</evidence>
<dbReference type="EC" id="1.1.1.25" evidence="2 8"/>
<dbReference type="Pfam" id="PF18317">
    <property type="entry name" value="SDH_C"/>
    <property type="match status" value="1"/>
</dbReference>
<evidence type="ECO:0000256" key="8">
    <source>
        <dbReference type="HAMAP-Rule" id="MF_00222"/>
    </source>
</evidence>
<dbReference type="Pfam" id="PF08501">
    <property type="entry name" value="Shikimate_dh_N"/>
    <property type="match status" value="1"/>
</dbReference>
<comment type="caution">
    <text evidence="8">Lacks conserved residue(s) required for the propagation of feature annotation.</text>
</comment>
<evidence type="ECO:0000256" key="7">
    <source>
        <dbReference type="ARBA" id="ARBA00049442"/>
    </source>
</evidence>
<dbReference type="CDD" id="cd01065">
    <property type="entry name" value="NAD_bind_Shikimate_DH"/>
    <property type="match status" value="1"/>
</dbReference>
<sequence length="293" mass="30380">MTQDIAPDSAQGVARYAVAGNPVAHSQSPWIHGAFALQTGQSLNYERLLCPLDDFRRTVQRFASEGGRGCNVTVPFKFEAYALAARLSERAELAQAVNTLRFDPAEAGGWYGDNTDGAGLVRDIQNNAGRQFAGARILLLGAGGASAGVLGSLIAQGPAAITLANRSADKAQALVEQHRNWAGQHGVPVQACGLADCGSGYDILINATSASLAGAGVPVASTVLAPGALALDMMYGPAAAPFLDWARTHGAEARDGLGMLVEQAAEAFELWRGVKPDTAEVLATLRAKLAAKS</sequence>
<reference evidence="12 13" key="1">
    <citation type="submission" date="2022-10" db="EMBL/GenBank/DDBJ databases">
        <title>paucibacter sp. hw8 Genome sequencing.</title>
        <authorList>
            <person name="Park S."/>
        </authorList>
    </citation>
    <scope>NUCLEOTIDE SEQUENCE [LARGE SCALE GENOMIC DNA]</scope>
    <source>
        <strain evidence="13">hw8</strain>
    </source>
</reference>
<evidence type="ECO:0000313" key="12">
    <source>
        <dbReference type="EMBL" id="MDC8784209.1"/>
    </source>
</evidence>
<feature type="binding site" evidence="8">
    <location>
        <position position="233"/>
    </location>
    <ligand>
        <name>NADP(+)</name>
        <dbReference type="ChEBI" id="CHEBI:58349"/>
    </ligand>
</feature>
<feature type="binding site" evidence="8">
    <location>
        <begin position="141"/>
        <end position="145"/>
    </location>
    <ligand>
        <name>NADP(+)</name>
        <dbReference type="ChEBI" id="CHEBI:58349"/>
    </ligand>
</feature>